<protein>
    <recommendedName>
        <fullName evidence="2">Nephrocystin 3-like N-terminal domain-containing protein</fullName>
    </recommendedName>
</protein>
<keyword evidence="4" id="KW-1185">Reference proteome</keyword>
<evidence type="ECO:0000259" key="2">
    <source>
        <dbReference type="Pfam" id="PF24883"/>
    </source>
</evidence>
<feature type="non-terminal residue" evidence="3">
    <location>
        <position position="69"/>
    </location>
</feature>
<dbReference type="SUPFAM" id="SSF52540">
    <property type="entry name" value="P-loop containing nucleoside triphosphate hydrolases"/>
    <property type="match status" value="1"/>
</dbReference>
<accession>A0A0D0ATC8</accession>
<dbReference type="HOGENOM" id="CLU_000288_6_17_1"/>
<feature type="domain" description="Nephrocystin 3-like N-terminal" evidence="2">
    <location>
        <begin position="12"/>
        <end position="68"/>
    </location>
</feature>
<dbReference type="OrthoDB" id="3269932at2759"/>
<sequence length="69" mass="7759">KCTEGTRIDILKTIKDWVVDTSDCTPPVFWLRGMAGMGKSTIAYSICDHFDNQDEGHRLGASFFCSRQT</sequence>
<dbReference type="InterPro" id="IPR056884">
    <property type="entry name" value="NPHP3-like_N"/>
</dbReference>
<dbReference type="AlphaFoldDB" id="A0A0D0ATC8"/>
<dbReference type="Proteomes" id="UP000053593">
    <property type="component" value="Unassembled WGS sequence"/>
</dbReference>
<organism evidence="3 4">
    <name type="scientific">Collybiopsis luxurians FD-317 M1</name>
    <dbReference type="NCBI Taxonomy" id="944289"/>
    <lineage>
        <taxon>Eukaryota</taxon>
        <taxon>Fungi</taxon>
        <taxon>Dikarya</taxon>
        <taxon>Basidiomycota</taxon>
        <taxon>Agaricomycotina</taxon>
        <taxon>Agaricomycetes</taxon>
        <taxon>Agaricomycetidae</taxon>
        <taxon>Agaricales</taxon>
        <taxon>Marasmiineae</taxon>
        <taxon>Omphalotaceae</taxon>
        <taxon>Collybiopsis</taxon>
        <taxon>Collybiopsis luxurians</taxon>
    </lineage>
</organism>
<evidence type="ECO:0000313" key="4">
    <source>
        <dbReference type="Proteomes" id="UP000053593"/>
    </source>
</evidence>
<reference evidence="3 4" key="1">
    <citation type="submission" date="2014-04" db="EMBL/GenBank/DDBJ databases">
        <title>Evolutionary Origins and Diversification of the Mycorrhizal Mutualists.</title>
        <authorList>
            <consortium name="DOE Joint Genome Institute"/>
            <consortium name="Mycorrhizal Genomics Consortium"/>
            <person name="Kohler A."/>
            <person name="Kuo A."/>
            <person name="Nagy L.G."/>
            <person name="Floudas D."/>
            <person name="Copeland A."/>
            <person name="Barry K.W."/>
            <person name="Cichocki N."/>
            <person name="Veneault-Fourrey C."/>
            <person name="LaButti K."/>
            <person name="Lindquist E.A."/>
            <person name="Lipzen A."/>
            <person name="Lundell T."/>
            <person name="Morin E."/>
            <person name="Murat C."/>
            <person name="Riley R."/>
            <person name="Ohm R."/>
            <person name="Sun H."/>
            <person name="Tunlid A."/>
            <person name="Henrissat B."/>
            <person name="Grigoriev I.V."/>
            <person name="Hibbett D.S."/>
            <person name="Martin F."/>
        </authorList>
    </citation>
    <scope>NUCLEOTIDE SEQUENCE [LARGE SCALE GENOMIC DNA]</scope>
    <source>
        <strain evidence="3 4">FD-317 M1</strain>
    </source>
</reference>
<dbReference type="InterPro" id="IPR027417">
    <property type="entry name" value="P-loop_NTPase"/>
</dbReference>
<proteinExistence type="predicted"/>
<evidence type="ECO:0000313" key="3">
    <source>
        <dbReference type="EMBL" id="KIK53720.1"/>
    </source>
</evidence>
<name>A0A0D0ATC8_9AGAR</name>
<dbReference type="Gene3D" id="3.40.50.300">
    <property type="entry name" value="P-loop containing nucleotide triphosphate hydrolases"/>
    <property type="match status" value="1"/>
</dbReference>
<evidence type="ECO:0000256" key="1">
    <source>
        <dbReference type="ARBA" id="ARBA00022737"/>
    </source>
</evidence>
<keyword evidence="1" id="KW-0677">Repeat</keyword>
<gene>
    <name evidence="3" type="ORF">GYMLUDRAFT_109289</name>
</gene>
<dbReference type="Pfam" id="PF24883">
    <property type="entry name" value="NPHP3_N"/>
    <property type="match status" value="1"/>
</dbReference>
<dbReference type="EMBL" id="KN834825">
    <property type="protein sequence ID" value="KIK53720.1"/>
    <property type="molecule type" value="Genomic_DNA"/>
</dbReference>
<feature type="non-terminal residue" evidence="3">
    <location>
        <position position="1"/>
    </location>
</feature>